<dbReference type="eggNOG" id="COG0583">
    <property type="taxonomic scope" value="Bacteria"/>
</dbReference>
<dbReference type="AlphaFoldDB" id="I3X576"/>
<proteinExistence type="predicted"/>
<sequence length="49" mass="5768">MLLRSHADAGPISIYYASRTLLPSKTRVFIDFVSEVFQRERCRNDLQEH</sequence>
<dbReference type="EMBL" id="CP003563">
    <property type="protein sequence ID" value="AFL51032.1"/>
    <property type="molecule type" value="Genomic_DNA"/>
</dbReference>
<evidence type="ECO:0000313" key="1">
    <source>
        <dbReference type="EMBL" id="AFL51032.1"/>
    </source>
</evidence>
<accession>I3X576</accession>
<name>I3X576_SINF2</name>
<dbReference type="HOGENOM" id="CLU_3140714_0_0_5"/>
<evidence type="ECO:0008006" key="3">
    <source>
        <dbReference type="Google" id="ProtNLM"/>
    </source>
</evidence>
<evidence type="ECO:0000313" key="2">
    <source>
        <dbReference type="Proteomes" id="UP000006180"/>
    </source>
</evidence>
<reference evidence="1 2" key="1">
    <citation type="journal article" date="2012" name="J. Bacteriol.">
        <title>Complete genome sequence of the broad-host-range strain Sinorhizobium fredii USDA257.</title>
        <authorList>
            <person name="Schuldes J."/>
            <person name="Rodriguez Orbegoso M."/>
            <person name="Schmeisser C."/>
            <person name="Krishnan H.B."/>
            <person name="Daniel R."/>
            <person name="Streit W.R."/>
        </authorList>
    </citation>
    <scope>NUCLEOTIDE SEQUENCE [LARGE SCALE GENOMIC DNA]</scope>
    <source>
        <strain evidence="1 2">USDA 257</strain>
    </source>
</reference>
<dbReference type="Proteomes" id="UP000006180">
    <property type="component" value="Chromosome"/>
</dbReference>
<dbReference type="STRING" id="1185652.USDA257_c24560"/>
<gene>
    <name evidence="1" type="ORF">USDA257_c24560</name>
</gene>
<organism evidence="1 2">
    <name type="scientific">Sinorhizobium fredii (strain USDA 257)</name>
    <dbReference type="NCBI Taxonomy" id="1185652"/>
    <lineage>
        <taxon>Bacteria</taxon>
        <taxon>Pseudomonadati</taxon>
        <taxon>Pseudomonadota</taxon>
        <taxon>Alphaproteobacteria</taxon>
        <taxon>Hyphomicrobiales</taxon>
        <taxon>Rhizobiaceae</taxon>
        <taxon>Sinorhizobium/Ensifer group</taxon>
        <taxon>Sinorhizobium</taxon>
    </lineage>
</organism>
<dbReference type="KEGG" id="sfd:USDA257_c24560"/>
<protein>
    <recommendedName>
        <fullName evidence="3">LysR family transcriptional regulator</fullName>
    </recommendedName>
</protein>